<name>A0A8J7IEA3_9RHOB</name>
<reference evidence="1" key="1">
    <citation type="submission" date="2020-10" db="EMBL/GenBank/DDBJ databases">
        <title>Paenihalocynthiibacter styelae gen. nov., sp. nov., isolated from stalked sea squirt Styela clava.</title>
        <authorList>
            <person name="Kim Y.-O."/>
            <person name="Yoon J.-H."/>
        </authorList>
    </citation>
    <scope>NUCLEOTIDE SEQUENCE</scope>
    <source>
        <strain evidence="1">MYP1-1</strain>
    </source>
</reference>
<dbReference type="Proteomes" id="UP000640583">
    <property type="component" value="Unassembled WGS sequence"/>
</dbReference>
<dbReference type="Pfam" id="PF05621">
    <property type="entry name" value="TniB"/>
    <property type="match status" value="1"/>
</dbReference>
<evidence type="ECO:0000313" key="1">
    <source>
        <dbReference type="EMBL" id="MBI1494519.1"/>
    </source>
</evidence>
<dbReference type="Gene3D" id="3.40.50.300">
    <property type="entry name" value="P-loop containing nucleotide triphosphate hydrolases"/>
    <property type="match status" value="1"/>
</dbReference>
<keyword evidence="2" id="KW-1185">Reference proteome</keyword>
<dbReference type="InterPro" id="IPR008868">
    <property type="entry name" value="TniB"/>
</dbReference>
<dbReference type="AlphaFoldDB" id="A0A8J7IEA3"/>
<evidence type="ECO:0000313" key="2">
    <source>
        <dbReference type="Proteomes" id="UP000640583"/>
    </source>
</evidence>
<accession>A0A8J7IEA3</accession>
<sequence length="326" mass="36569">MKTSKFRNCPKVREIIKDLRSTYMPTDGFRALSDRFDMLLDQRRADIKNGVQSNVRGIVLIGQSGAGKTSAIRELVNRNRNKMATDPQEDICEFISLKVPSPATMKFVGTSALHALGYPISSLRSGPAIWDMVYRQLYLRQVKFLHFDEAQDLARNQTDKERQSLVNTLKSVMENIVCPTGLILSGMPELKTIMNQDAQLARRLYPVELTRLHEIGHSKPVINLVQSYVRCAGIRAGGELQSDIFAQRLMQAADYEFGLLAELTVQAITGALLERGLDTELSLRDFANVFRIRSAATEGLNPFIAENFKRIQPRQVLGGTHNAPHP</sequence>
<comment type="caution">
    <text evidence="1">The sequence shown here is derived from an EMBL/GenBank/DDBJ whole genome shotgun (WGS) entry which is preliminary data.</text>
</comment>
<dbReference type="SUPFAM" id="SSF52540">
    <property type="entry name" value="P-loop containing nucleoside triphosphate hydrolases"/>
    <property type="match status" value="1"/>
</dbReference>
<proteinExistence type="predicted"/>
<gene>
    <name evidence="1" type="ORF">H1D41_12800</name>
</gene>
<protein>
    <submittedName>
        <fullName evidence="1">TniB family NTP-binding protein</fullName>
    </submittedName>
</protein>
<dbReference type="RefSeq" id="WP_228849278.1">
    <property type="nucleotide sequence ID" value="NZ_JADCKQ010000009.1"/>
</dbReference>
<dbReference type="EMBL" id="JADCKQ010000009">
    <property type="protein sequence ID" value="MBI1494519.1"/>
    <property type="molecule type" value="Genomic_DNA"/>
</dbReference>
<dbReference type="InterPro" id="IPR027417">
    <property type="entry name" value="P-loop_NTPase"/>
</dbReference>
<organism evidence="1 2">
    <name type="scientific">Halocynthiibacter styelae</name>
    <dbReference type="NCBI Taxonomy" id="2761955"/>
    <lineage>
        <taxon>Bacteria</taxon>
        <taxon>Pseudomonadati</taxon>
        <taxon>Pseudomonadota</taxon>
        <taxon>Alphaproteobacteria</taxon>
        <taxon>Rhodobacterales</taxon>
        <taxon>Paracoccaceae</taxon>
        <taxon>Halocynthiibacter</taxon>
    </lineage>
</organism>